<dbReference type="GeneID" id="40317123"/>
<dbReference type="Proteomes" id="UP000284403">
    <property type="component" value="Unassembled WGS sequence"/>
</dbReference>
<proteinExistence type="predicted"/>
<organism evidence="2 3">
    <name type="scientific">Trypanosoma conorhini</name>
    <dbReference type="NCBI Taxonomy" id="83891"/>
    <lineage>
        <taxon>Eukaryota</taxon>
        <taxon>Discoba</taxon>
        <taxon>Euglenozoa</taxon>
        <taxon>Kinetoplastea</taxon>
        <taxon>Metakinetoplastina</taxon>
        <taxon>Trypanosomatida</taxon>
        <taxon>Trypanosomatidae</taxon>
        <taxon>Trypanosoma</taxon>
    </lineage>
</organism>
<dbReference type="RefSeq" id="XP_029229457.1">
    <property type="nucleotide sequence ID" value="XM_029370430.1"/>
</dbReference>
<protein>
    <submittedName>
        <fullName evidence="2">Uncharacterized protein</fullName>
    </submittedName>
</protein>
<reference evidence="2 3" key="1">
    <citation type="journal article" date="2018" name="BMC Genomics">
        <title>Genomic comparison of Trypanosoma conorhini and Trypanosoma rangeli to Trypanosoma cruzi strains of high and low virulence.</title>
        <authorList>
            <person name="Bradwell K.R."/>
            <person name="Koparde V.N."/>
            <person name="Matveyev A.V."/>
            <person name="Serrano M.G."/>
            <person name="Alves J.M."/>
            <person name="Parikh H."/>
            <person name="Huang B."/>
            <person name="Lee V."/>
            <person name="Espinosa-Alvarez O."/>
            <person name="Ortiz P.A."/>
            <person name="Costa-Martins A.G."/>
            <person name="Teixeira M.M."/>
            <person name="Buck G.A."/>
        </authorList>
    </citation>
    <scope>NUCLEOTIDE SEQUENCE [LARGE SCALE GENOMIC DNA]</scope>
    <source>
        <strain evidence="2 3">025E</strain>
    </source>
</reference>
<evidence type="ECO:0000313" key="3">
    <source>
        <dbReference type="Proteomes" id="UP000284403"/>
    </source>
</evidence>
<evidence type="ECO:0000313" key="2">
    <source>
        <dbReference type="EMBL" id="RNF21171.1"/>
    </source>
</evidence>
<name>A0A422PTX3_9TRYP</name>
<feature type="region of interest" description="Disordered" evidence="1">
    <location>
        <begin position="1289"/>
        <end position="1310"/>
    </location>
</feature>
<comment type="caution">
    <text evidence="2">The sequence shown here is derived from an EMBL/GenBank/DDBJ whole genome shotgun (WGS) entry which is preliminary data.</text>
</comment>
<evidence type="ECO:0000256" key="1">
    <source>
        <dbReference type="SAM" id="MobiDB-lite"/>
    </source>
</evidence>
<dbReference type="OrthoDB" id="251744at2759"/>
<gene>
    <name evidence="2" type="ORF">Tco025E_03512</name>
</gene>
<keyword evidence="3" id="KW-1185">Reference proteome</keyword>
<sequence length="2037" mass="226567">MSHVEHLGIAFANIVYAFLITIDTDDFEAFICRMFERESREKRVLIAFLMKKRAAHFPFVADDVRDAEDVEREGNRCATDGEQDGEWQEVKSLNEMSDAPVVGFLERNMAINDVVAQLTVVRNAFLECILGVPEDGSFAASTTLHRSLQQIPNVFLNTAMDGVEKTIMEVVSSLCGELKQKYPPNFSSHSLTASVRGLRSDLPAQWDRSHAQMLGSAVELIWAYSLAFIFTADDFARIRCGGFVKCSRFLLRDLYRPSVGEATTGFRPSLCNLPPVFFLSLNLAVMLENHFYDVLSSGGLVTRPSDMHLLLLSRLCYGFLSQLDEASNEDLWRGLLNTCVSVMKEARRSSQGWEDLDWGNLIQEVDPSHATADPGLLVQELVFIWRRQQGWWGTSTDGVSQVTDKLCTASLPIFLMKCRPVLFSYRFKGAIDVLSELCGLSRMGGGNKSERAIVDHVAGLFSYAVQLCHTFTCPAGPPGPLHDLFELLRGMVLLSKRERRLKEVVTLVLSGCLLSQSAPYGASHASRWSQEWEQTEKLVDGLLEEVDSWHKAKHAICYSLSLAALLGRCSLKELERRLPKFFATMESWFVSANDMERTAILHATLHAGGLLCDVCASHDLHSPCKWNKSIMSFFGSVEKVLQNVIGSKGWKDTPYTYSCIEIASDLLLFALQQEPFQSSALHWLLRLLDAKAKTRVLSKSANGTGITRGRLIAIRTMWALFELYNCGTFSPVVHQGSTAKDILLASTTTGENRRRLGAMYNAPLEQKSSIKERIIGFIALQGTCYRPVVATVEALAIFWRGGSLRNVICSLKTQEEVRQGINELREAAFSYARQLHTNERAEDIAEYTHQLVPIFMLARFWDPPQVLLECGLVLPKLLMGPKTPLYEVVANVVFPFYLLKTDEKSRWSSALALYRLVECIIVELGNDEVGRVARLVEYVRLHLSNLRDRMESLVNEDLYAQKAEGDGVPSCSSIKRDSFDREEYKKTLAARRAKWAWLLDVLEVSPLRPKELGSSQGSQDWCAVQAICNIALIDLLEGLAVALLGHTKLQVRRTALFLLELVSSLLRLQRLHCGGTARVPDNPLLDGARCSLYAPLPSAGNGGGLSLCTDELISPRVAVADIFGELGEQFEEMYVSNKERYVPLAHVLDRGVPSLAGSLYERFAEETRQGMAVDDWSIASNSLREPVSARPAAVGPESTLVSTSFGAHCLSEDGTTPHFVFVSTTALALLMYGYRPGSALVRAVCAIAGEVVERGSHRQMERNSSVWESCYVLRFLLLCVDNVKSSPDANRLTRGGERNRAGHQQGGNSTFAGRANELQEVNCYICNRHAAYQHLMEAITVPLLVHEISADSALTYFVDMMQYLLLGPMEYVATGSTSLVTYCGIMDSKHPILVALLNMLIAGGGKTRRAKQTIVHICYAVLLPMVLVISRRYFLKPPFVPGWKQNTVATQRAEMETILQGVIDGLLLGEPHSKDHAAEEESGRSFSVEALSRIVCEGNGVSVRSCLSLPSLSSVTAQSDGRSMVVQTALSDVTLRVFLRGILCDVIALVYSKDAKFLEPHFKGKFLTKVLYSLTYQVRWFLQGNARHSGRGFGQKLPRKMNAVMDKSIFALQTVVSSLEQPTLRRGPLEHACPIINTFGITFFQWLQESLPIDCKSLETHTPSVFGLAVTLLVADAPLRDSVIFVLRQLPLGSPVHRTFFSIIVTACTARWGGRKGPMLTHRCHEKAYLSCARSVTSNDAPFTYSATSWRSDVVGLELKTMGSIIYYALVYLYKDERFGYFFDPTVQSRAYDLLVLLCGEAPIEPMADPLDDWLCLLMKTYRQGSGEGEAENGLVQYLFLLASEDILSTGCNTSSALERQRIALSLLSFFLRRVQPTESNLRTVLSVTHICRNTSSELALATLWGGWIAYEGRERELFVSILVGSPMDLADKRLVTHYIDSYINHEMTLRGKGHDGKLDGRSRGAYYSFLLFSLYQMRLLRDVVTRTEERVSANMELAGESHSTFAVPGDGCGQSFLACSSTSPSPLNSPTKKKRR</sequence>
<accession>A0A422PTX3</accession>
<dbReference type="EMBL" id="MKKU01000162">
    <property type="protein sequence ID" value="RNF21171.1"/>
    <property type="molecule type" value="Genomic_DNA"/>
</dbReference>